<keyword evidence="7 9" id="KW-1133">Transmembrane helix</keyword>
<feature type="transmembrane region" description="Helical" evidence="9">
    <location>
        <begin position="186"/>
        <end position="208"/>
    </location>
</feature>
<dbReference type="SMART" id="SM00382">
    <property type="entry name" value="AAA"/>
    <property type="match status" value="1"/>
</dbReference>
<organism evidence="12 13">
    <name type="scientific">Pusillimonas minor</name>
    <dbReference type="NCBI Taxonomy" id="2697024"/>
    <lineage>
        <taxon>Bacteria</taxon>
        <taxon>Pseudomonadati</taxon>
        <taxon>Pseudomonadota</taxon>
        <taxon>Betaproteobacteria</taxon>
        <taxon>Burkholderiales</taxon>
        <taxon>Alcaligenaceae</taxon>
        <taxon>Pusillimonas</taxon>
    </lineage>
</organism>
<dbReference type="Pfam" id="PF06472">
    <property type="entry name" value="ABC_membrane_2"/>
    <property type="match status" value="1"/>
</dbReference>
<evidence type="ECO:0000256" key="5">
    <source>
        <dbReference type="ARBA" id="ARBA00022741"/>
    </source>
</evidence>
<keyword evidence="13" id="KW-1185">Reference proteome</keyword>
<keyword evidence="3" id="KW-1003">Cell membrane</keyword>
<evidence type="ECO:0000256" key="1">
    <source>
        <dbReference type="ARBA" id="ARBA00004651"/>
    </source>
</evidence>
<gene>
    <name evidence="12" type="ORF">GTU67_01265</name>
</gene>
<dbReference type="PROSITE" id="PS00211">
    <property type="entry name" value="ABC_TRANSPORTER_1"/>
    <property type="match status" value="1"/>
</dbReference>
<evidence type="ECO:0000256" key="8">
    <source>
        <dbReference type="ARBA" id="ARBA00023136"/>
    </source>
</evidence>
<evidence type="ECO:0000256" key="7">
    <source>
        <dbReference type="ARBA" id="ARBA00022989"/>
    </source>
</evidence>
<dbReference type="PANTHER" id="PTHR11384">
    <property type="entry name" value="ATP-BINDING CASSETTE, SUB-FAMILY D MEMBER"/>
    <property type="match status" value="1"/>
</dbReference>
<dbReference type="EMBL" id="JACJUU010000001">
    <property type="protein sequence ID" value="MBC2768542.1"/>
    <property type="molecule type" value="Genomic_DNA"/>
</dbReference>
<comment type="caution">
    <text evidence="12">The sequence shown here is derived from an EMBL/GenBank/DDBJ whole genome shotgun (WGS) entry which is preliminary data.</text>
</comment>
<keyword evidence="4 9" id="KW-0812">Transmembrane</keyword>
<feature type="transmembrane region" description="Helical" evidence="9">
    <location>
        <begin position="12"/>
        <end position="33"/>
    </location>
</feature>
<dbReference type="PANTHER" id="PTHR11384:SF59">
    <property type="entry name" value="LYSOSOMAL COBALAMIN TRANSPORTER ABCD4"/>
    <property type="match status" value="1"/>
</dbReference>
<dbReference type="AlphaFoldDB" id="A0A842HL93"/>
<dbReference type="GO" id="GO:0140359">
    <property type="term" value="F:ABC-type transporter activity"/>
    <property type="evidence" value="ECO:0007669"/>
    <property type="project" value="InterPro"/>
</dbReference>
<dbReference type="InterPro" id="IPR003593">
    <property type="entry name" value="AAA+_ATPase"/>
</dbReference>
<dbReference type="GO" id="GO:0005886">
    <property type="term" value="C:plasma membrane"/>
    <property type="evidence" value="ECO:0007669"/>
    <property type="project" value="UniProtKB-SubCell"/>
</dbReference>
<dbReference type="Gene3D" id="1.20.1560.10">
    <property type="entry name" value="ABC transporter type 1, transmembrane domain"/>
    <property type="match status" value="1"/>
</dbReference>
<feature type="transmembrane region" description="Helical" evidence="9">
    <location>
        <begin position="299"/>
        <end position="317"/>
    </location>
</feature>
<dbReference type="SUPFAM" id="SSF52540">
    <property type="entry name" value="P-loop containing nucleoside triphosphate hydrolases"/>
    <property type="match status" value="1"/>
</dbReference>
<dbReference type="InterPro" id="IPR003439">
    <property type="entry name" value="ABC_transporter-like_ATP-bd"/>
</dbReference>
<feature type="transmembrane region" description="Helical" evidence="9">
    <location>
        <begin position="214"/>
        <end position="233"/>
    </location>
</feature>
<evidence type="ECO:0000256" key="9">
    <source>
        <dbReference type="SAM" id="Phobius"/>
    </source>
</evidence>
<reference evidence="12 13" key="1">
    <citation type="submission" date="2020-08" db="EMBL/GenBank/DDBJ databases">
        <title>Paraeoetvoesia sp. YC-7-48 draft genome sequence.</title>
        <authorList>
            <person name="Yao L."/>
        </authorList>
    </citation>
    <scope>NUCLEOTIDE SEQUENCE [LARGE SCALE GENOMIC DNA]</scope>
    <source>
        <strain evidence="13">YC-7-48</strain>
    </source>
</reference>
<dbReference type="GO" id="GO:0016887">
    <property type="term" value="F:ATP hydrolysis activity"/>
    <property type="evidence" value="ECO:0007669"/>
    <property type="project" value="InterPro"/>
</dbReference>
<dbReference type="InterPro" id="IPR027417">
    <property type="entry name" value="P-loop_NTPase"/>
</dbReference>
<evidence type="ECO:0000256" key="2">
    <source>
        <dbReference type="ARBA" id="ARBA00022448"/>
    </source>
</evidence>
<keyword evidence="2" id="KW-0813">Transport</keyword>
<sequence>MDWTSELISSGLWIAKTYAITLVCFALTVWLLAKRTVWGRQFWQLSGAYFSPKRGLRPILAVAFILFLTLAGVRLQVLFSNWYNTMYSALQDLNEAGFWLAMWLFAALATVHVLRSLLDFYVQQAFTIHWRTWLNEQMLDRWLGGESYYRTQHLKKGIDNPDQRIQYDVTVFVESSLTLSMGVVDALVSTVAFTLILWGLSGPLALFGTEIPRGMVFLVFIYVLVATIFAIRIGRPLILLNFLNERFNADYRYALVRLREYAESIAFYAGEKVETALLKHRFAQVISNAWAIVYRSLKFLGFNFSVTQAAVVFPFIIQAQRFFSKQISLGDLMQTAQAFGRLQDNLSFFRNAYDNFASYRATLDRLTGFTQAIDDAAKLPKPEVQSAGQALKLDGLTVRTPAGKLLIENLTTQVHAGQAMLIRGPSGSGKTTLLRAIAGLWPYCDGAITRPQGQMLFLAQKPYLPLGSLRDALHYPNAVSGALPENAGNADTATLEAAAVASAGSAPQNLDRLVANTQFDHADTPTTEAPSAPDRSTGAALQATRDQRARQVLDAVQLGHLADRLDEDADWSRILSLGEQQRLAFGRLLLAQPAAAFLDEATSAMDEGLEDAMYRLVAQHLPDTLLISVGHRSTLVRHHPVQLNLKGDGGWDISTR</sequence>
<dbReference type="InterPro" id="IPR050835">
    <property type="entry name" value="ABC_transporter_sub-D"/>
</dbReference>
<name>A0A842HL93_9BURK</name>
<comment type="subcellular location">
    <subcellularLocation>
        <location evidence="1">Cell membrane</location>
        <topology evidence="1">Multi-pass membrane protein</topology>
    </subcellularLocation>
</comment>
<dbReference type="PROSITE" id="PS50893">
    <property type="entry name" value="ABC_TRANSPORTER_2"/>
    <property type="match status" value="1"/>
</dbReference>
<dbReference type="Pfam" id="PF00005">
    <property type="entry name" value="ABC_tran"/>
    <property type="match status" value="1"/>
</dbReference>
<accession>A0A842HL93</accession>
<feature type="domain" description="ABC transporter" evidence="10">
    <location>
        <begin position="391"/>
        <end position="656"/>
    </location>
</feature>
<dbReference type="GO" id="GO:0005524">
    <property type="term" value="F:ATP binding"/>
    <property type="evidence" value="ECO:0007669"/>
    <property type="project" value="UniProtKB-KW"/>
</dbReference>
<dbReference type="SUPFAM" id="SSF90123">
    <property type="entry name" value="ABC transporter transmembrane region"/>
    <property type="match status" value="1"/>
</dbReference>
<dbReference type="PROSITE" id="PS50929">
    <property type="entry name" value="ABC_TM1F"/>
    <property type="match status" value="1"/>
</dbReference>
<dbReference type="InterPro" id="IPR011527">
    <property type="entry name" value="ABC1_TM_dom"/>
</dbReference>
<dbReference type="InterPro" id="IPR017871">
    <property type="entry name" value="ABC_transporter-like_CS"/>
</dbReference>
<dbReference type="RefSeq" id="WP_185778381.1">
    <property type="nucleotide sequence ID" value="NZ_JACJUU010000001.1"/>
</dbReference>
<dbReference type="Gene3D" id="3.40.50.300">
    <property type="entry name" value="P-loop containing nucleotide triphosphate hydrolases"/>
    <property type="match status" value="1"/>
</dbReference>
<evidence type="ECO:0000313" key="12">
    <source>
        <dbReference type="EMBL" id="MBC2768542.1"/>
    </source>
</evidence>
<evidence type="ECO:0000256" key="4">
    <source>
        <dbReference type="ARBA" id="ARBA00022692"/>
    </source>
</evidence>
<feature type="domain" description="ABC transmembrane type-1" evidence="11">
    <location>
        <begin position="59"/>
        <end position="358"/>
    </location>
</feature>
<dbReference type="CDD" id="cd03223">
    <property type="entry name" value="ABCD_peroxisomal_ALDP"/>
    <property type="match status" value="1"/>
</dbReference>
<keyword evidence="6 12" id="KW-0067">ATP-binding</keyword>
<keyword evidence="8 9" id="KW-0472">Membrane</keyword>
<evidence type="ECO:0000256" key="6">
    <source>
        <dbReference type="ARBA" id="ARBA00022840"/>
    </source>
</evidence>
<evidence type="ECO:0000256" key="3">
    <source>
        <dbReference type="ARBA" id="ARBA00022475"/>
    </source>
</evidence>
<dbReference type="Proteomes" id="UP000545386">
    <property type="component" value="Unassembled WGS sequence"/>
</dbReference>
<proteinExistence type="predicted"/>
<keyword evidence="5" id="KW-0547">Nucleotide-binding</keyword>
<evidence type="ECO:0000313" key="13">
    <source>
        <dbReference type="Proteomes" id="UP000545386"/>
    </source>
</evidence>
<protein>
    <submittedName>
        <fullName evidence="12">ABC transporter ATP-binding protein/permease</fullName>
    </submittedName>
</protein>
<dbReference type="InterPro" id="IPR036640">
    <property type="entry name" value="ABC1_TM_sf"/>
</dbReference>
<evidence type="ECO:0000259" key="11">
    <source>
        <dbReference type="PROSITE" id="PS50929"/>
    </source>
</evidence>
<feature type="transmembrane region" description="Helical" evidence="9">
    <location>
        <begin position="54"/>
        <end position="76"/>
    </location>
</feature>
<evidence type="ECO:0000259" key="10">
    <source>
        <dbReference type="PROSITE" id="PS50893"/>
    </source>
</evidence>
<feature type="transmembrane region" description="Helical" evidence="9">
    <location>
        <begin position="96"/>
        <end position="114"/>
    </location>
</feature>